<gene>
    <name evidence="4" type="ORF">FD35_GL000771</name>
</gene>
<dbReference type="AlphaFoldDB" id="A0A0R1RF82"/>
<feature type="binding site" evidence="3">
    <location>
        <position position="59"/>
    </location>
    <ligand>
        <name>substrate</name>
    </ligand>
</feature>
<reference evidence="4 5" key="1">
    <citation type="journal article" date="2015" name="Genome Announc.">
        <title>Expanding the biotechnology potential of lactobacilli through comparative genomics of 213 strains and associated genera.</title>
        <authorList>
            <person name="Sun Z."/>
            <person name="Harris H.M."/>
            <person name="McCann A."/>
            <person name="Guo C."/>
            <person name="Argimon S."/>
            <person name="Zhang W."/>
            <person name="Yang X."/>
            <person name="Jeffery I.B."/>
            <person name="Cooney J.C."/>
            <person name="Kagawa T.F."/>
            <person name="Liu W."/>
            <person name="Song Y."/>
            <person name="Salvetti E."/>
            <person name="Wrobel A."/>
            <person name="Rasinkangas P."/>
            <person name="Parkhill J."/>
            <person name="Rea M.C."/>
            <person name="O'Sullivan O."/>
            <person name="Ritari J."/>
            <person name="Douillard F.P."/>
            <person name="Paul Ross R."/>
            <person name="Yang R."/>
            <person name="Briner A.E."/>
            <person name="Felis G.E."/>
            <person name="de Vos W.M."/>
            <person name="Barrangou R."/>
            <person name="Klaenhammer T.R."/>
            <person name="Caufield P.W."/>
            <person name="Cui Y."/>
            <person name="Zhang H."/>
            <person name="O'Toole P.W."/>
        </authorList>
    </citation>
    <scope>NUCLEOTIDE SEQUENCE [LARGE SCALE GENOMIC DNA]</scope>
    <source>
        <strain evidence="4 5">DSM 15814</strain>
    </source>
</reference>
<sequence length="218" mass="24895">MSFNVYMVRHGQTYLNLYHRMQGWSDAPLTEKGQTDGKHAGQLLRHVKFDAAYSSDLARAQTTGRLILAENPSTLTEPVARKEFREEFFGYWEGYDDMLMWHQIGSPKGGNTYNELVEKFGLQETTDLVANADQYHDAETYAQLWERIQAGMQLLRDNAKDGDNILLVTHGTYLRHIMDHYSDTIGAFPGPRNGSVTKLVVDDNSVKVLYTDRLDNIE</sequence>
<evidence type="ECO:0000256" key="1">
    <source>
        <dbReference type="ARBA" id="ARBA00022801"/>
    </source>
</evidence>
<dbReference type="InterPro" id="IPR029033">
    <property type="entry name" value="His_PPase_superfam"/>
</dbReference>
<evidence type="ECO:0008006" key="6">
    <source>
        <dbReference type="Google" id="ProtNLM"/>
    </source>
</evidence>
<dbReference type="SUPFAM" id="SSF53254">
    <property type="entry name" value="Phosphoglycerate mutase-like"/>
    <property type="match status" value="1"/>
</dbReference>
<proteinExistence type="predicted"/>
<comment type="caution">
    <text evidence="4">The sequence shown here is derived from an EMBL/GenBank/DDBJ whole genome shotgun (WGS) entry which is preliminary data.</text>
</comment>
<dbReference type="STRING" id="1114972.FD35_GL000771"/>
<protein>
    <recommendedName>
        <fullName evidence="6">Phosphoglycerate mutase</fullName>
    </recommendedName>
</protein>
<evidence type="ECO:0000313" key="4">
    <source>
        <dbReference type="EMBL" id="KRL53940.1"/>
    </source>
</evidence>
<organism evidence="4 5">
    <name type="scientific">Furfurilactobacillus rossiae DSM 15814</name>
    <dbReference type="NCBI Taxonomy" id="1114972"/>
    <lineage>
        <taxon>Bacteria</taxon>
        <taxon>Bacillati</taxon>
        <taxon>Bacillota</taxon>
        <taxon>Bacilli</taxon>
        <taxon>Lactobacillales</taxon>
        <taxon>Lactobacillaceae</taxon>
        <taxon>Furfurilactobacillus</taxon>
    </lineage>
</organism>
<dbReference type="Proteomes" id="UP000051999">
    <property type="component" value="Unassembled WGS sequence"/>
</dbReference>
<dbReference type="GO" id="GO:0004331">
    <property type="term" value="F:fructose-2,6-bisphosphate 2-phosphatase activity"/>
    <property type="evidence" value="ECO:0007669"/>
    <property type="project" value="TreeGrafter"/>
</dbReference>
<keyword evidence="1" id="KW-0378">Hydrolase</keyword>
<evidence type="ECO:0000256" key="2">
    <source>
        <dbReference type="PIRSR" id="PIRSR613078-1"/>
    </source>
</evidence>
<dbReference type="CDD" id="cd07067">
    <property type="entry name" value="HP_PGM_like"/>
    <property type="match status" value="1"/>
</dbReference>
<feature type="active site" description="Tele-phosphohistidine intermediate" evidence="2">
    <location>
        <position position="10"/>
    </location>
</feature>
<keyword evidence="5" id="KW-1185">Reference proteome</keyword>
<dbReference type="RefSeq" id="WP_017260969.1">
    <property type="nucleotide sequence ID" value="NZ_AUAW01000014.1"/>
</dbReference>
<feature type="active site" description="Proton donor/acceptor" evidence="2">
    <location>
        <position position="86"/>
    </location>
</feature>
<dbReference type="InterPro" id="IPR013078">
    <property type="entry name" value="His_Pase_superF_clade-1"/>
</dbReference>
<dbReference type="eggNOG" id="COG0406">
    <property type="taxonomic scope" value="Bacteria"/>
</dbReference>
<accession>A0A0R1RF82</accession>
<dbReference type="GO" id="GO:0005829">
    <property type="term" value="C:cytosol"/>
    <property type="evidence" value="ECO:0007669"/>
    <property type="project" value="TreeGrafter"/>
</dbReference>
<dbReference type="PANTHER" id="PTHR46517">
    <property type="entry name" value="FRUCTOSE-2,6-BISPHOSPHATASE TIGAR"/>
    <property type="match status" value="1"/>
</dbReference>
<dbReference type="GO" id="GO:0043456">
    <property type="term" value="P:regulation of pentose-phosphate shunt"/>
    <property type="evidence" value="ECO:0007669"/>
    <property type="project" value="TreeGrafter"/>
</dbReference>
<feature type="binding site" evidence="3">
    <location>
        <begin position="9"/>
        <end position="16"/>
    </location>
    <ligand>
        <name>substrate</name>
    </ligand>
</feature>
<dbReference type="SMART" id="SM00855">
    <property type="entry name" value="PGAM"/>
    <property type="match status" value="1"/>
</dbReference>
<dbReference type="Pfam" id="PF00300">
    <property type="entry name" value="His_Phos_1"/>
    <property type="match status" value="2"/>
</dbReference>
<dbReference type="PATRIC" id="fig|1114972.6.peg.775"/>
<evidence type="ECO:0000256" key="3">
    <source>
        <dbReference type="PIRSR" id="PIRSR613078-2"/>
    </source>
</evidence>
<dbReference type="Gene3D" id="3.40.50.1240">
    <property type="entry name" value="Phosphoglycerate mutase-like"/>
    <property type="match status" value="1"/>
</dbReference>
<evidence type="ECO:0000313" key="5">
    <source>
        <dbReference type="Proteomes" id="UP000051999"/>
    </source>
</evidence>
<dbReference type="OrthoDB" id="4131070at2"/>
<dbReference type="InterPro" id="IPR051695">
    <property type="entry name" value="Phosphoglycerate_Mutase"/>
</dbReference>
<dbReference type="PANTHER" id="PTHR46517:SF1">
    <property type="entry name" value="FRUCTOSE-2,6-BISPHOSPHATASE TIGAR"/>
    <property type="match status" value="1"/>
</dbReference>
<dbReference type="GO" id="GO:0045820">
    <property type="term" value="P:negative regulation of glycolytic process"/>
    <property type="evidence" value="ECO:0007669"/>
    <property type="project" value="TreeGrafter"/>
</dbReference>
<name>A0A0R1RF82_9LACO</name>
<dbReference type="EMBL" id="AZFF01000013">
    <property type="protein sequence ID" value="KRL53940.1"/>
    <property type="molecule type" value="Genomic_DNA"/>
</dbReference>